<dbReference type="InterPro" id="IPR000330">
    <property type="entry name" value="SNF2_N"/>
</dbReference>
<dbReference type="VEuPathDB" id="FungiDB:SAPIO_CDS3516"/>
<evidence type="ECO:0000256" key="3">
    <source>
        <dbReference type="ARBA" id="ARBA00022840"/>
    </source>
</evidence>
<dbReference type="PANTHER" id="PTHR45626:SF51">
    <property type="entry name" value="SNF2-RELATED DOMAIN-CONTAINING PROTEIN"/>
    <property type="match status" value="1"/>
</dbReference>
<feature type="compositionally biased region" description="Polar residues" evidence="4">
    <location>
        <begin position="833"/>
        <end position="847"/>
    </location>
</feature>
<dbReference type="GO" id="GO:0005634">
    <property type="term" value="C:nucleus"/>
    <property type="evidence" value="ECO:0007669"/>
    <property type="project" value="TreeGrafter"/>
</dbReference>
<dbReference type="GeneID" id="27722588"/>
<evidence type="ECO:0000256" key="2">
    <source>
        <dbReference type="ARBA" id="ARBA00022801"/>
    </source>
</evidence>
<dbReference type="InterPro" id="IPR001650">
    <property type="entry name" value="Helicase_C-like"/>
</dbReference>
<dbReference type="SUPFAM" id="SSF52540">
    <property type="entry name" value="P-loop containing nucleoside triphosphate hydrolases"/>
    <property type="match status" value="2"/>
</dbReference>
<dbReference type="PROSITE" id="PS51194">
    <property type="entry name" value="HELICASE_CTER"/>
    <property type="match status" value="1"/>
</dbReference>
<dbReference type="SMART" id="SM00487">
    <property type="entry name" value="DEXDc"/>
    <property type="match status" value="1"/>
</dbReference>
<dbReference type="EMBL" id="JOWA01000088">
    <property type="protein sequence ID" value="KEZ44500.1"/>
    <property type="molecule type" value="Genomic_DNA"/>
</dbReference>
<keyword evidence="3" id="KW-0067">ATP-binding</keyword>
<dbReference type="Pfam" id="PF00271">
    <property type="entry name" value="Helicase_C"/>
    <property type="match status" value="1"/>
</dbReference>
<dbReference type="InterPro" id="IPR027417">
    <property type="entry name" value="P-loop_NTPase"/>
</dbReference>
<dbReference type="Proteomes" id="UP000028545">
    <property type="component" value="Unassembled WGS sequence"/>
</dbReference>
<dbReference type="Gene3D" id="3.40.50.10810">
    <property type="entry name" value="Tandem AAA-ATPase domain"/>
    <property type="match status" value="1"/>
</dbReference>
<dbReference type="Gene3D" id="3.40.50.300">
    <property type="entry name" value="P-loop containing nucleotide triphosphate hydrolases"/>
    <property type="match status" value="1"/>
</dbReference>
<feature type="region of interest" description="Disordered" evidence="4">
    <location>
        <begin position="1117"/>
        <end position="1170"/>
    </location>
</feature>
<dbReference type="GO" id="GO:0016787">
    <property type="term" value="F:hydrolase activity"/>
    <property type="evidence" value="ECO:0007669"/>
    <property type="project" value="UniProtKB-KW"/>
</dbReference>
<dbReference type="HOGENOM" id="CLU_003233_1_0_1"/>
<keyword evidence="1" id="KW-0547">Nucleotide-binding</keyword>
<keyword evidence="7" id="KW-1185">Reference proteome</keyword>
<feature type="region of interest" description="Disordered" evidence="4">
    <location>
        <begin position="833"/>
        <end position="865"/>
    </location>
</feature>
<dbReference type="InterPro" id="IPR014001">
    <property type="entry name" value="Helicase_ATP-bd"/>
</dbReference>
<organism evidence="6 7">
    <name type="scientific">Pseudallescheria apiosperma</name>
    <name type="common">Scedosporium apiospermum</name>
    <dbReference type="NCBI Taxonomy" id="563466"/>
    <lineage>
        <taxon>Eukaryota</taxon>
        <taxon>Fungi</taxon>
        <taxon>Dikarya</taxon>
        <taxon>Ascomycota</taxon>
        <taxon>Pezizomycotina</taxon>
        <taxon>Sordariomycetes</taxon>
        <taxon>Hypocreomycetidae</taxon>
        <taxon>Microascales</taxon>
        <taxon>Microascaceae</taxon>
        <taxon>Scedosporium</taxon>
    </lineage>
</organism>
<accession>A0A084GAY8</accession>
<reference evidence="6 7" key="1">
    <citation type="journal article" date="2014" name="Genome Announc.">
        <title>Draft genome sequence of the pathogenic fungus Scedosporium apiospermum.</title>
        <authorList>
            <person name="Vandeputte P."/>
            <person name="Ghamrawi S."/>
            <person name="Rechenmann M."/>
            <person name="Iltis A."/>
            <person name="Giraud S."/>
            <person name="Fleury M."/>
            <person name="Thornton C."/>
            <person name="Delhaes L."/>
            <person name="Meyer W."/>
            <person name="Papon N."/>
            <person name="Bouchara J.P."/>
        </authorList>
    </citation>
    <scope>NUCLEOTIDE SEQUENCE [LARGE SCALE GENOMIC DNA]</scope>
    <source>
        <strain evidence="6 7">IHEM 14462</strain>
    </source>
</reference>
<dbReference type="Pfam" id="PF00176">
    <property type="entry name" value="SNF2-rel_dom"/>
    <property type="match status" value="1"/>
</dbReference>
<dbReference type="InterPro" id="IPR049730">
    <property type="entry name" value="SNF2/RAD54-like_C"/>
</dbReference>
<dbReference type="GO" id="GO:0005524">
    <property type="term" value="F:ATP binding"/>
    <property type="evidence" value="ECO:0007669"/>
    <property type="project" value="UniProtKB-KW"/>
</dbReference>
<comment type="caution">
    <text evidence="6">The sequence shown here is derived from an EMBL/GenBank/DDBJ whole genome shotgun (WGS) entry which is preliminary data.</text>
</comment>
<dbReference type="AlphaFoldDB" id="A0A084GAY8"/>
<feature type="region of interest" description="Disordered" evidence="4">
    <location>
        <begin position="543"/>
        <end position="566"/>
    </location>
</feature>
<dbReference type="InterPro" id="IPR050628">
    <property type="entry name" value="SNF2_RAD54_helicase_TF"/>
</dbReference>
<dbReference type="RefSeq" id="XP_016644299.1">
    <property type="nucleotide sequence ID" value="XM_016786293.1"/>
</dbReference>
<evidence type="ECO:0000313" key="7">
    <source>
        <dbReference type="Proteomes" id="UP000028545"/>
    </source>
</evidence>
<dbReference type="KEGG" id="sapo:SAPIO_CDS3516"/>
<evidence type="ECO:0000256" key="4">
    <source>
        <dbReference type="SAM" id="MobiDB-lite"/>
    </source>
</evidence>
<proteinExistence type="predicted"/>
<feature type="compositionally biased region" description="Polar residues" evidence="4">
    <location>
        <begin position="1121"/>
        <end position="1133"/>
    </location>
</feature>
<evidence type="ECO:0000259" key="5">
    <source>
        <dbReference type="PROSITE" id="PS51194"/>
    </source>
</evidence>
<name>A0A084GAY8_PSEDA</name>
<dbReference type="OMA" id="NLVDHWL"/>
<dbReference type="GO" id="GO:0006281">
    <property type="term" value="P:DNA repair"/>
    <property type="evidence" value="ECO:0007669"/>
    <property type="project" value="TreeGrafter"/>
</dbReference>
<feature type="domain" description="Helicase C-terminal" evidence="5">
    <location>
        <begin position="913"/>
        <end position="1056"/>
    </location>
</feature>
<evidence type="ECO:0000313" key="6">
    <source>
        <dbReference type="EMBL" id="KEZ44500.1"/>
    </source>
</evidence>
<evidence type="ECO:0000256" key="1">
    <source>
        <dbReference type="ARBA" id="ARBA00022741"/>
    </source>
</evidence>
<dbReference type="GO" id="GO:0008094">
    <property type="term" value="F:ATP-dependent activity, acting on DNA"/>
    <property type="evidence" value="ECO:0007669"/>
    <property type="project" value="TreeGrafter"/>
</dbReference>
<keyword evidence="2" id="KW-0378">Hydrolase</keyword>
<dbReference type="OrthoDB" id="2801544at2759"/>
<gene>
    <name evidence="6" type="ORF">SAPIO_CDS3516</name>
</gene>
<dbReference type="PANTHER" id="PTHR45626">
    <property type="entry name" value="TRANSCRIPTION TERMINATION FACTOR 2-RELATED"/>
    <property type="match status" value="1"/>
</dbReference>
<dbReference type="InterPro" id="IPR038718">
    <property type="entry name" value="SNF2-like_sf"/>
</dbReference>
<sequence>MSPVSGLEARKAPDLGSYLPIGCICVPASQTSLSVEQLNTLNGQDGWISFDGPEKGSQTNGFTTRDSPDNLCEDIEACLVRCAALKPFQGLLLARWIRLTYRTSTSREGLVFRIYILLDDVERRSVDREDKRLKKARSLLLERLNFSHEVWLGAWPVEDADRIESPRLSNPTNYEDGTGQQSLLALFNSIPSPSPRPEELSDPYISEAADNLLNSKVPGLTTTLYPYQRRSAAVMLEKESNQEKLLDPRLESVLDQEGNVWYFDQSAGVVLKEPRFYDGVSGGILAEEMGAGKTIICLSLILATRHLYPLAPDMYRGAVPVRPKVGSLVDMVASFITRNSVPWQYYLKSAEDQYDLDFSRCIKAIERHPGHYLCPEEPPSDVCRVTLRGNRHRDPHPKQFEPKYSTIYLSKATVIIVPNNLVVQWQQEIEKHTQGLKVLTISRTKGPERAGIPDVKELLEYDIILFAQTRFEALHSSGFANKSSLSLSSLAQVHFKRCIVDEGHRLGSSRIRQKSNLLLGIESLRFSSRWIVTGTPAKGLYGIDGETLPDRDVPLPSPRAGPNQSEAQDLERIGAMAALYLKARPWANTLMEPGDTPADWAVYVMQPHHSSRSRGRTDSLRSTLNSLIIRHPVSEVGKLLPPVDEKVVVIEGSYQDKLALNIFSMYIVFNSVQSQRTDQDYFFHPRQRKSLLQLVYNLRQASFFGGSFFNVEDLQKGVETAESFLEKKAVAISAEDEALLRQAIAFGRVAMANEIRTLSNQFHELPLHVHAFPGSAGGAWSLDNKDEDPVLTDAPMLLALQKIVRKHINSPAELNRLLNGGLIEEGLTQRSKALTSDESDGGQSNPRETVLAGNAKLGDTRSPQKSRVLSSLETLQSEVNQMAEISHSADEHDIPAALAETMVIATSSAKLSYLIDAITKYQAEEQIIVFYDNENIAWYIASLLDVLQITYLIYAKSLTTEKKAQYVNSFNHSPTFRVLLMDITQAAFGLDMWAASRIYFMNPVLNPQVEAQAIGRARRISQQKPVSVETLVLRDSIDEVIVSRRQHMTQAEHRKCKSILDDRPIYNWILNAKIIPLPDNSTADSASQMAPLQSPQLVFGKGFGRIISSDEGLMIGGPPTAATNASSTLNGTKRSLPIDVPDANSNSDGHDVPARPARRVRFSTSSDDEK</sequence>
<dbReference type="CDD" id="cd18793">
    <property type="entry name" value="SF2_C_SNF"/>
    <property type="match status" value="1"/>
</dbReference>
<protein>
    <recommendedName>
        <fullName evidence="5">Helicase C-terminal domain-containing protein</fullName>
    </recommendedName>
</protein>